<dbReference type="InterPro" id="IPR036165">
    <property type="entry name" value="YefM-like_sf"/>
</dbReference>
<comment type="similarity">
    <text evidence="1 2">Belongs to the phD/YefM antitoxin family.</text>
</comment>
<name>A0A455U703_9GAMM</name>
<dbReference type="SUPFAM" id="SSF143120">
    <property type="entry name" value="YefM-like"/>
    <property type="match status" value="1"/>
</dbReference>
<evidence type="ECO:0000256" key="2">
    <source>
        <dbReference type="RuleBase" id="RU362080"/>
    </source>
</evidence>
<dbReference type="Pfam" id="PF02604">
    <property type="entry name" value="PhdYeFM_antitox"/>
    <property type="match status" value="1"/>
</dbReference>
<evidence type="ECO:0000256" key="1">
    <source>
        <dbReference type="ARBA" id="ARBA00009981"/>
    </source>
</evidence>
<dbReference type="KEGG" id="hsr:HSBAA_30510"/>
<dbReference type="InterPro" id="IPR051416">
    <property type="entry name" value="phD-YefM_TA_antitoxins"/>
</dbReference>
<comment type="function">
    <text evidence="2">Antitoxin component of a type II toxin-antitoxin (TA) system.</text>
</comment>
<dbReference type="NCBIfam" id="TIGR01552">
    <property type="entry name" value="phd_fam"/>
    <property type="match status" value="1"/>
</dbReference>
<dbReference type="InterPro" id="IPR006442">
    <property type="entry name" value="Antitoxin_Phd/YefM"/>
</dbReference>
<dbReference type="AlphaFoldDB" id="A0A455U703"/>
<dbReference type="PANTHER" id="PTHR35377:SF4">
    <property type="entry name" value="PREVENT-HOST-DEATH FAMILY PROTEIN"/>
    <property type="match status" value="1"/>
</dbReference>
<accession>A0A455U703</accession>
<dbReference type="Gene3D" id="3.40.1620.10">
    <property type="entry name" value="YefM-like domain"/>
    <property type="match status" value="1"/>
</dbReference>
<evidence type="ECO:0000313" key="3">
    <source>
        <dbReference type="EMBL" id="BBI61745.1"/>
    </source>
</evidence>
<gene>
    <name evidence="3" type="ORF">HSBAA_30510</name>
</gene>
<protein>
    <recommendedName>
        <fullName evidence="2">Antitoxin</fullName>
    </recommendedName>
</protein>
<reference evidence="3 4" key="1">
    <citation type="journal article" date="2019" name="Microbiol. Resour. Announc.">
        <title>Complete Genome Sequence of Halomonas sulfidaeris Strain Esulfide1 Isolated from a Metal Sulfide Rock at a Depth of 2,200 Meters, Obtained Using Nanopore Sequencing.</title>
        <authorList>
            <person name="Saito M."/>
            <person name="Nishigata A."/>
            <person name="Galipon J."/>
            <person name="Arakawa K."/>
        </authorList>
    </citation>
    <scope>NUCLEOTIDE SEQUENCE [LARGE SCALE GENOMIC DNA]</scope>
    <source>
        <strain evidence="3 4">ATCC BAA-803</strain>
    </source>
</reference>
<organism evidence="3 4">
    <name type="scientific">Vreelandella sulfidaeris</name>
    <dbReference type="NCBI Taxonomy" id="115553"/>
    <lineage>
        <taxon>Bacteria</taxon>
        <taxon>Pseudomonadati</taxon>
        <taxon>Pseudomonadota</taxon>
        <taxon>Gammaproteobacteria</taxon>
        <taxon>Oceanospirillales</taxon>
        <taxon>Halomonadaceae</taxon>
        <taxon>Vreelandella</taxon>
    </lineage>
</organism>
<dbReference type="Proteomes" id="UP000320231">
    <property type="component" value="Chromosome"/>
</dbReference>
<proteinExistence type="inferred from homology"/>
<sequence>MVDVNIHDAKSQLSKLIEKAMAGDEVIIAKRGKPMVRLVPIEQESNALKLLGCMKDEIEYAEGWDAPWKATNWPAFTRITWDETTARHQHYHLAIGR</sequence>
<evidence type="ECO:0000313" key="4">
    <source>
        <dbReference type="Proteomes" id="UP000320231"/>
    </source>
</evidence>
<dbReference type="EMBL" id="AP019514">
    <property type="protein sequence ID" value="BBI61745.1"/>
    <property type="molecule type" value="Genomic_DNA"/>
</dbReference>
<dbReference type="PANTHER" id="PTHR35377">
    <property type="entry name" value="ANTITOXIN VAPB49-RELATED-RELATED"/>
    <property type="match status" value="1"/>
</dbReference>